<dbReference type="PANTHER" id="PTHR11070:SF2">
    <property type="entry name" value="ATP-DEPENDENT DNA HELICASE SRS2"/>
    <property type="match status" value="1"/>
</dbReference>
<keyword evidence="20" id="KW-1185">Reference proteome</keyword>
<feature type="compositionally biased region" description="Basic and acidic residues" evidence="16">
    <location>
        <begin position="1"/>
        <end position="15"/>
    </location>
</feature>
<evidence type="ECO:0000256" key="16">
    <source>
        <dbReference type="SAM" id="MobiDB-lite"/>
    </source>
</evidence>
<dbReference type="NCBIfam" id="TIGR02784">
    <property type="entry name" value="addA_alphas"/>
    <property type="match status" value="1"/>
</dbReference>
<reference evidence="19 20" key="1">
    <citation type="submission" date="2019-09" db="EMBL/GenBank/DDBJ databases">
        <title>Parvibaculum sedimenti sp. nov., isolated from sediment.</title>
        <authorList>
            <person name="Wang Y."/>
        </authorList>
    </citation>
    <scope>NUCLEOTIDE SEQUENCE [LARGE SCALE GENOMIC DNA]</scope>
    <source>
        <strain evidence="19 20">HXT-9</strain>
    </source>
</reference>
<evidence type="ECO:0000256" key="2">
    <source>
        <dbReference type="ARBA" id="ARBA00022741"/>
    </source>
</evidence>
<keyword evidence="5 15" id="KW-0347">Helicase</keyword>
<dbReference type="GO" id="GO:0000725">
    <property type="term" value="P:recombinational repair"/>
    <property type="evidence" value="ECO:0007669"/>
    <property type="project" value="TreeGrafter"/>
</dbReference>
<dbReference type="GO" id="GO:0005524">
    <property type="term" value="F:ATP binding"/>
    <property type="evidence" value="ECO:0007669"/>
    <property type="project" value="UniProtKB-UniRule"/>
</dbReference>
<dbReference type="EMBL" id="WESC01000001">
    <property type="protein sequence ID" value="KAB7742696.1"/>
    <property type="molecule type" value="Genomic_DNA"/>
</dbReference>
<evidence type="ECO:0000259" key="18">
    <source>
        <dbReference type="PROSITE" id="PS51217"/>
    </source>
</evidence>
<keyword evidence="1" id="KW-0540">Nuclease</keyword>
<feature type="region of interest" description="Disordered" evidence="16">
    <location>
        <begin position="1"/>
        <end position="26"/>
    </location>
</feature>
<dbReference type="PANTHER" id="PTHR11070">
    <property type="entry name" value="UVRD / RECB / PCRA DNA HELICASE FAMILY MEMBER"/>
    <property type="match status" value="1"/>
</dbReference>
<evidence type="ECO:0000256" key="4">
    <source>
        <dbReference type="ARBA" id="ARBA00022801"/>
    </source>
</evidence>
<dbReference type="GO" id="GO:0003677">
    <property type="term" value="F:DNA binding"/>
    <property type="evidence" value="ECO:0007669"/>
    <property type="project" value="UniProtKB-KW"/>
</dbReference>
<evidence type="ECO:0000259" key="17">
    <source>
        <dbReference type="PROSITE" id="PS51198"/>
    </source>
</evidence>
<dbReference type="AlphaFoldDB" id="A0A6N6VSS1"/>
<dbReference type="InterPro" id="IPR011335">
    <property type="entry name" value="Restrct_endonuc-II-like"/>
</dbReference>
<evidence type="ECO:0000313" key="20">
    <source>
        <dbReference type="Proteomes" id="UP000468901"/>
    </source>
</evidence>
<evidence type="ECO:0000256" key="3">
    <source>
        <dbReference type="ARBA" id="ARBA00022763"/>
    </source>
</evidence>
<feature type="domain" description="UvrD-like helicase C-terminal" evidence="18">
    <location>
        <begin position="509"/>
        <end position="792"/>
    </location>
</feature>
<evidence type="ECO:0000256" key="12">
    <source>
        <dbReference type="ARBA" id="ARBA00034808"/>
    </source>
</evidence>
<comment type="catalytic activity">
    <reaction evidence="11">
        <text>Couples ATP hydrolysis with the unwinding of duplex DNA by translocating in the 3'-5' direction.</text>
        <dbReference type="EC" id="5.6.2.4"/>
    </reaction>
</comment>
<keyword evidence="3" id="KW-0227">DNA damage</keyword>
<keyword evidence="4 15" id="KW-0378">Hydrolase</keyword>
<dbReference type="InterPro" id="IPR014017">
    <property type="entry name" value="DNA_helicase_UvrD-like_C"/>
</dbReference>
<dbReference type="InterPro" id="IPR038726">
    <property type="entry name" value="PDDEXK_AddAB-type"/>
</dbReference>
<keyword evidence="2 15" id="KW-0547">Nucleotide-binding</keyword>
<dbReference type="GO" id="GO:0004527">
    <property type="term" value="F:exonuclease activity"/>
    <property type="evidence" value="ECO:0007669"/>
    <property type="project" value="UniProtKB-KW"/>
</dbReference>
<dbReference type="GO" id="GO:0005829">
    <property type="term" value="C:cytosol"/>
    <property type="evidence" value="ECO:0007669"/>
    <property type="project" value="TreeGrafter"/>
</dbReference>
<protein>
    <recommendedName>
        <fullName evidence="12">DNA 3'-5' helicase</fullName>
        <ecNumber evidence="12">5.6.2.4</ecNumber>
    </recommendedName>
    <alternativeName>
        <fullName evidence="13">DNA 3'-5' helicase II</fullName>
    </alternativeName>
</protein>
<dbReference type="SUPFAM" id="SSF52980">
    <property type="entry name" value="Restriction endonuclease-like"/>
    <property type="match status" value="1"/>
</dbReference>
<dbReference type="Gene3D" id="3.40.50.300">
    <property type="entry name" value="P-loop containing nucleotide triphosphate hydrolases"/>
    <property type="match status" value="4"/>
</dbReference>
<dbReference type="RefSeq" id="WP_152214250.1">
    <property type="nucleotide sequence ID" value="NZ_WESC01000001.1"/>
</dbReference>
<dbReference type="PROSITE" id="PS51217">
    <property type="entry name" value="UVRD_HELICASE_CTER"/>
    <property type="match status" value="1"/>
</dbReference>
<gene>
    <name evidence="19" type="primary">addA</name>
    <name evidence="19" type="ORF">F2P47_00755</name>
</gene>
<evidence type="ECO:0000313" key="19">
    <source>
        <dbReference type="EMBL" id="KAB7742696.1"/>
    </source>
</evidence>
<dbReference type="Proteomes" id="UP000468901">
    <property type="component" value="Unassembled WGS sequence"/>
</dbReference>
<dbReference type="GO" id="GO:0033202">
    <property type="term" value="C:DNA helicase complex"/>
    <property type="evidence" value="ECO:0007669"/>
    <property type="project" value="TreeGrafter"/>
</dbReference>
<accession>A0A6N6VSS1</accession>
<evidence type="ECO:0000256" key="11">
    <source>
        <dbReference type="ARBA" id="ARBA00034617"/>
    </source>
</evidence>
<dbReference type="InterPro" id="IPR014151">
    <property type="entry name" value="DNA_helicase_AddA"/>
</dbReference>
<keyword evidence="10" id="KW-0413">Isomerase</keyword>
<comment type="catalytic activity">
    <reaction evidence="14">
        <text>ATP + H2O = ADP + phosphate + H(+)</text>
        <dbReference type="Rhea" id="RHEA:13065"/>
        <dbReference type="ChEBI" id="CHEBI:15377"/>
        <dbReference type="ChEBI" id="CHEBI:15378"/>
        <dbReference type="ChEBI" id="CHEBI:30616"/>
        <dbReference type="ChEBI" id="CHEBI:43474"/>
        <dbReference type="ChEBI" id="CHEBI:456216"/>
        <dbReference type="EC" id="5.6.2.4"/>
    </reaction>
</comment>
<evidence type="ECO:0000256" key="6">
    <source>
        <dbReference type="ARBA" id="ARBA00022839"/>
    </source>
</evidence>
<evidence type="ECO:0000256" key="10">
    <source>
        <dbReference type="ARBA" id="ARBA00023235"/>
    </source>
</evidence>
<evidence type="ECO:0000256" key="1">
    <source>
        <dbReference type="ARBA" id="ARBA00022722"/>
    </source>
</evidence>
<evidence type="ECO:0000256" key="13">
    <source>
        <dbReference type="ARBA" id="ARBA00034923"/>
    </source>
</evidence>
<keyword evidence="7 15" id="KW-0067">ATP-binding</keyword>
<evidence type="ECO:0000256" key="8">
    <source>
        <dbReference type="ARBA" id="ARBA00023125"/>
    </source>
</evidence>
<dbReference type="SUPFAM" id="SSF52540">
    <property type="entry name" value="P-loop containing nucleoside triphosphate hydrolases"/>
    <property type="match status" value="1"/>
</dbReference>
<comment type="caution">
    <text evidence="19">The sequence shown here is derived from an EMBL/GenBank/DDBJ whole genome shotgun (WGS) entry which is preliminary data.</text>
</comment>
<feature type="binding site" evidence="15">
    <location>
        <begin position="29"/>
        <end position="36"/>
    </location>
    <ligand>
        <name>ATP</name>
        <dbReference type="ChEBI" id="CHEBI:30616"/>
    </ligand>
</feature>
<dbReference type="InterPro" id="IPR027417">
    <property type="entry name" value="P-loop_NTPase"/>
</dbReference>
<feature type="region of interest" description="Disordered" evidence="16">
    <location>
        <begin position="938"/>
        <end position="967"/>
    </location>
</feature>
<dbReference type="InterPro" id="IPR011604">
    <property type="entry name" value="PDDEXK-like_dom_sf"/>
</dbReference>
<dbReference type="GO" id="GO:0043138">
    <property type="term" value="F:3'-5' DNA helicase activity"/>
    <property type="evidence" value="ECO:0007669"/>
    <property type="project" value="UniProtKB-EC"/>
</dbReference>
<dbReference type="Gene3D" id="3.90.320.10">
    <property type="match status" value="1"/>
</dbReference>
<dbReference type="EC" id="5.6.2.4" evidence="12"/>
<evidence type="ECO:0000256" key="14">
    <source>
        <dbReference type="ARBA" id="ARBA00048988"/>
    </source>
</evidence>
<keyword evidence="8" id="KW-0238">DNA-binding</keyword>
<feature type="domain" description="UvrD-like helicase ATP-binding" evidence="17">
    <location>
        <begin position="8"/>
        <end position="489"/>
    </location>
</feature>
<dbReference type="PROSITE" id="PS51198">
    <property type="entry name" value="UVRD_HELICASE_ATP_BIND"/>
    <property type="match status" value="1"/>
</dbReference>
<name>A0A6N6VSS1_9HYPH</name>
<evidence type="ECO:0000256" key="5">
    <source>
        <dbReference type="ARBA" id="ARBA00022806"/>
    </source>
</evidence>
<dbReference type="Pfam" id="PF13361">
    <property type="entry name" value="UvrD_C"/>
    <property type="match status" value="1"/>
</dbReference>
<evidence type="ECO:0000256" key="15">
    <source>
        <dbReference type="PROSITE-ProRule" id="PRU00560"/>
    </source>
</evidence>
<proteinExistence type="predicted"/>
<dbReference type="InterPro" id="IPR000212">
    <property type="entry name" value="DNA_helicase_UvrD/REP"/>
</dbReference>
<organism evidence="19 20">
    <name type="scientific">Parvibaculum sedimenti</name>
    <dbReference type="NCBI Taxonomy" id="2608632"/>
    <lineage>
        <taxon>Bacteria</taxon>
        <taxon>Pseudomonadati</taxon>
        <taxon>Pseudomonadota</taxon>
        <taxon>Alphaproteobacteria</taxon>
        <taxon>Hyphomicrobiales</taxon>
        <taxon>Parvibaculaceae</taxon>
        <taxon>Parvibaculum</taxon>
    </lineage>
</organism>
<keyword evidence="9" id="KW-0234">DNA repair</keyword>
<dbReference type="Pfam" id="PF12705">
    <property type="entry name" value="PDDEXK_1"/>
    <property type="match status" value="1"/>
</dbReference>
<evidence type="ECO:0000256" key="7">
    <source>
        <dbReference type="ARBA" id="ARBA00022840"/>
    </source>
</evidence>
<dbReference type="Pfam" id="PF00580">
    <property type="entry name" value="UvrD-helicase"/>
    <property type="match status" value="1"/>
</dbReference>
<sequence length="1155" mass="127212">MTGETKKRPAADEAQMRASDPESSVWVSANAGSGKTHALTTRVARLLLAGSEPGRILCLTFTKAAAAEMSSRLYKRLGDWAMLSDEKLSHEIAQLEGPPPSKAKIDLARRLFARAIETPGGLKIQTIHAFCERLLGRFPLEAGVPPNFEILDERGADELMDDVRDGVLRRAGAAPDTPLGRALTLVVERVDELVFGKLLKEITQRRDLFEKLLKQFGGLDGAIRAIRLALQVGEGETVESLSAQIVDLPEEDMCAAANLLATGSKTDMERAAALHAFLADPVSRLDNLDAYKLVFLTKEDAPRKTLITKKPAESNPALAEALTREQGRILALVVRLRAVGVAQATEAIFHLADAILTDFERVKRFRALLDYDDLIDRARKLLVESSMAAWVLFKLDGGIDHILVDEAQDTSPEQWDVISALAEEFVSGSSSRDVVRTIFAVGDEKQSIFSFQGADPARFDAMRRHFERRVRQAEMKWSAIPLVRSFRSVPEVLAAVDRVFAMAAASAGLSVSGVVDTHIAHRELDAGLVEIWDLEAPDEQDEQSAWDAPLDYMTETAPAAKLARRIATTIKTWLDTQEPLVARGRPIRPGDILILVRRRNAFVSEMVRHLKEAGIPVAGADRMVLTEQIAVMDLMAAGAFALLPEDDLNLATLLKSPLVGLSEEELFQLAWNRKGKLWDALEEHEGEHMCFGAAHAALAHIRSRADFAPPYEFYAELLGAGEGRRKLLARLGPDANDPIDEFLALALEFERRHAPTLQGFLHWVERGGAEIKRDMEQGRDEVRVMTVHGAKGLEAEIVFMPDTCALPNAQHDPALLALPTEPQLLLWPVRKKDEDELSALAREAHRKAQAEEYRRLLYVAMTRARDRLYVCGYRGEAEPSPECWYNLIAAALKPDAQEIELADGRTVWRIEGEQRREPESAAHVATTALPALKDWMREKAPSEPTPSRPLAPSRLPPENLVEPPALSPLAGDTSVRYQRGRLIHRLLQTLPGILASGRTEAARRFLANPAHALDADAQAEIAEAVFTVLDEPAFADIFGPAGRAEVAIVGRIEFAGRTTLISGQIDRLCVSEDRVTVIDYKTNRPSAHEVADVSPAYVAQMAAYRAVLAQVYPGREIVCALLWTDGPRLMPLPGDLLDEALNAPIAQERRGHSVP</sequence>
<dbReference type="InterPro" id="IPR014016">
    <property type="entry name" value="UvrD-like_ATP-bd"/>
</dbReference>
<keyword evidence="6" id="KW-0269">Exonuclease</keyword>
<evidence type="ECO:0000256" key="9">
    <source>
        <dbReference type="ARBA" id="ARBA00023204"/>
    </source>
</evidence>